<feature type="compositionally biased region" description="Low complexity" evidence="7">
    <location>
        <begin position="93"/>
        <end position="106"/>
    </location>
</feature>
<dbReference type="SUPFAM" id="SSF55073">
    <property type="entry name" value="Nucleotide cyclase"/>
    <property type="match status" value="1"/>
</dbReference>
<sequence length="1520" mass="168555">MTDMALKDSLLRRNSVNPEGLANGIAKLNSSLHNKTNGGVVGAIPASPKMSLPRVTRRGPRGGKGGDDEEDVVTLMKRDMSYNAIARRADHYNNNSSDSESPDGSSHGTNTDKDDPMGASHRSASLINNESTNQELEQIQTAEQEETSAIEIRRIVQFLLLGVLAILTIVAMAAVGVAMRDEQERSDQQNTQTSDNAFHSLGNAVRMQQRTLHQSLQSFANVMAHQTVISSENASWPFVTNPLFEIQGQPIREMLPQIDLLAFSPLISSTQQKESEWNEYAWTHQTWIRDAWNFLGYTVEPGNVAPSIYQSSTATSTTQSNFLAPLWQTSPPPSEAYKINYNVLSHDAIAELYQDVTTLLPLSQAAISPVLDDLPYLYGLELVEEEDQNPRSVLLIPIRDRQGGVQEAGEVVGFLQVLINWQDYITQILPGATTNGRARLRNTCGQNYTFLIQPGNSSSSASGVSVVDNDTVDDDYTDAVVVEDILSLPGTGNGSCSYSLEFANEPLESQQQQQDNNMEGILIIAMVPLALAFVVLLAMGICMTQLNDWVEKRHNKLGVSAAKSNAIVASMFPTKIRDRLLADANTMGGGGDLASSTTSASGGENKRSISSIGSKRAVKKLLSNSRKRGSSSLDDIGESLKDNHASDSAAIMSAADEELGAGGGADESQECYPMFKGGSERLKNYLDNGLTPDEAQYSAPIADLFPNCTVLFADIAGFTAWSSVREPSQVFTLLETLYQSFDDIAKKRNVFKVETVGDCYVAVTGLPEPQDDHALIMVRFARDCMYKSYELTKKLEVNLGPDTAELSMRFGLHSGPVTAGVLRGDRSRFQLFGDTVNTASRMESTGQKGRIQMSEETADILIQMRKSHLVRQREDKVTAKGKGEMTTFWMALGSDPDEVEEEEVVPPPTMLGRNVSSGVDSIIECDEDDTSVESVEMEKEEGDKGGLIRKKPNRRGVNNNNSGSSSNSGSNRGGPRGAPKRRKPPAISMSGFGSFKSPREKKQNKESRLVDWNVEVLSKLLKHVIARRNALGLSAPDDEVKLERPDGQTVLEEVREIITLPKFDASAAKKQEDPEKMELDPLIKEQLHDYVSTLASYYRDNPFHNYEHASHVTMSVVKLLSRIVAPKAVDRTKMTSAEKMSAELHDHTYGITSDPLTQFAVVLSALIHDVDHTGVPNSQLVKENAKVAAYYKNKSVAEQNSVDQSWDLLMESQFKELRRAIYCDESELTRFRSLLVNSVMATDIVDKELKQLRNNRWDKAFSGEVPQTEKEVHDAVNRKATIVLEHLIQASDVSHTMQHWHVYRKWNERLFHEMFNAYCAGRAEKDPSEFWYKGEIGFFDFYIIPLAKKLKDCGVFGVSSDEYLNYAIKNREEWARKGEAVTAEMVAKARDKDLARLERQASVRGPVIAEMKAAVRSMRTPQKKQDQFRQASFRHLRTEAQETESIAMPHHGFRRQPPPRRGTPTRGTVASLSMGNIERSALKEFRNQKPSVPIRKLSARGMGMGMRKPERRNSNHDLGS</sequence>
<evidence type="ECO:0000256" key="8">
    <source>
        <dbReference type="SAM" id="Phobius"/>
    </source>
</evidence>
<dbReference type="InterPro" id="IPR002073">
    <property type="entry name" value="PDEase_catalytic_dom"/>
</dbReference>
<dbReference type="InterPro" id="IPR029787">
    <property type="entry name" value="Nucleotide_cyclase"/>
</dbReference>
<feature type="transmembrane region" description="Helical" evidence="8">
    <location>
        <begin position="158"/>
        <end position="179"/>
    </location>
</feature>
<dbReference type="Gene3D" id="1.10.1300.10">
    <property type="entry name" value="3'5'-cyclic nucleotide phosphodiesterase, catalytic domain"/>
    <property type="match status" value="1"/>
</dbReference>
<evidence type="ECO:0000256" key="5">
    <source>
        <dbReference type="ARBA" id="ARBA00023136"/>
    </source>
</evidence>
<keyword evidence="2 8" id="KW-0812">Transmembrane</keyword>
<dbReference type="PANTHER" id="PTHR11920">
    <property type="entry name" value="GUANYLYL CYCLASE"/>
    <property type="match status" value="1"/>
</dbReference>
<dbReference type="InterPro" id="IPR036971">
    <property type="entry name" value="PDEase_catalytic_dom_sf"/>
</dbReference>
<feature type="compositionally biased region" description="Polar residues" evidence="7">
    <location>
        <begin position="594"/>
        <end position="610"/>
    </location>
</feature>
<name>A0A9N8HQQ4_9STRA</name>
<keyword evidence="12" id="KW-1185">Reference proteome</keyword>
<evidence type="ECO:0000256" key="2">
    <source>
        <dbReference type="ARBA" id="ARBA00022692"/>
    </source>
</evidence>
<keyword evidence="4 8" id="KW-1133">Transmembrane helix</keyword>
<dbReference type="InterPro" id="IPR003607">
    <property type="entry name" value="HD/PDEase_dom"/>
</dbReference>
<dbReference type="Pfam" id="PF00233">
    <property type="entry name" value="PDEase_I"/>
    <property type="match status" value="1"/>
</dbReference>
<dbReference type="GO" id="GO:0005886">
    <property type="term" value="C:plasma membrane"/>
    <property type="evidence" value="ECO:0007669"/>
    <property type="project" value="TreeGrafter"/>
</dbReference>
<feature type="region of interest" description="Disordered" evidence="7">
    <location>
        <begin position="591"/>
        <end position="610"/>
    </location>
</feature>
<feature type="region of interest" description="Disordered" evidence="7">
    <location>
        <begin position="90"/>
        <end position="122"/>
    </location>
</feature>
<dbReference type="EMBL" id="CAICTM010001006">
    <property type="protein sequence ID" value="CAB9519313.1"/>
    <property type="molecule type" value="Genomic_DNA"/>
</dbReference>
<feature type="compositionally biased region" description="Basic and acidic residues" evidence="7">
    <location>
        <begin position="997"/>
        <end position="1007"/>
    </location>
</feature>
<feature type="transmembrane region" description="Helical" evidence="8">
    <location>
        <begin position="520"/>
        <end position="541"/>
    </location>
</feature>
<dbReference type="Pfam" id="PF00211">
    <property type="entry name" value="Guanylate_cyc"/>
    <property type="match status" value="1"/>
</dbReference>
<dbReference type="SUPFAM" id="SSF109604">
    <property type="entry name" value="HD-domain/PDEase-like"/>
    <property type="match status" value="1"/>
</dbReference>
<comment type="subcellular location">
    <subcellularLocation>
        <location evidence="1">Membrane</location>
    </subcellularLocation>
</comment>
<dbReference type="PROSITE" id="PS50125">
    <property type="entry name" value="GUANYLATE_CYCLASE_2"/>
    <property type="match status" value="1"/>
</dbReference>
<dbReference type="GO" id="GO:0007168">
    <property type="term" value="P:receptor guanylyl cyclase signaling pathway"/>
    <property type="evidence" value="ECO:0007669"/>
    <property type="project" value="TreeGrafter"/>
</dbReference>
<evidence type="ECO:0000256" key="3">
    <source>
        <dbReference type="ARBA" id="ARBA00022741"/>
    </source>
</evidence>
<evidence type="ECO:0000313" key="12">
    <source>
        <dbReference type="Proteomes" id="UP001153069"/>
    </source>
</evidence>
<feature type="region of interest" description="Disordered" evidence="7">
    <location>
        <begin position="1485"/>
        <end position="1520"/>
    </location>
</feature>
<accession>A0A9N8HQQ4</accession>
<keyword evidence="6" id="KW-0456">Lyase</keyword>
<dbReference type="InterPro" id="IPR001054">
    <property type="entry name" value="A/G_cyclase"/>
</dbReference>
<evidence type="ECO:0000313" key="11">
    <source>
        <dbReference type="EMBL" id="CAB9519313.1"/>
    </source>
</evidence>
<gene>
    <name evidence="11" type="ORF">SEMRO_1008_G230500.1</name>
</gene>
<evidence type="ECO:0000259" key="9">
    <source>
        <dbReference type="PROSITE" id="PS50125"/>
    </source>
</evidence>
<dbReference type="PANTHER" id="PTHR11920:SF335">
    <property type="entry name" value="GUANYLATE CYCLASE"/>
    <property type="match status" value="1"/>
</dbReference>
<dbReference type="GO" id="GO:0004016">
    <property type="term" value="F:adenylate cyclase activity"/>
    <property type="evidence" value="ECO:0007669"/>
    <property type="project" value="TreeGrafter"/>
</dbReference>
<evidence type="ECO:0000256" key="4">
    <source>
        <dbReference type="ARBA" id="ARBA00022989"/>
    </source>
</evidence>
<dbReference type="SMART" id="SM00044">
    <property type="entry name" value="CYCc"/>
    <property type="match status" value="1"/>
</dbReference>
<dbReference type="SMART" id="SM00471">
    <property type="entry name" value="HDc"/>
    <property type="match status" value="1"/>
</dbReference>
<protein>
    <submittedName>
        <fullName evidence="11">Receptor-type guanylate cyclase gcy</fullName>
    </submittedName>
</protein>
<feature type="compositionally biased region" description="Acidic residues" evidence="7">
    <location>
        <begin position="895"/>
        <end position="904"/>
    </location>
</feature>
<organism evidence="11 12">
    <name type="scientific">Seminavis robusta</name>
    <dbReference type="NCBI Taxonomy" id="568900"/>
    <lineage>
        <taxon>Eukaryota</taxon>
        <taxon>Sar</taxon>
        <taxon>Stramenopiles</taxon>
        <taxon>Ochrophyta</taxon>
        <taxon>Bacillariophyta</taxon>
        <taxon>Bacillariophyceae</taxon>
        <taxon>Bacillariophycidae</taxon>
        <taxon>Naviculales</taxon>
        <taxon>Naviculaceae</taxon>
        <taxon>Seminavis</taxon>
    </lineage>
</organism>
<feature type="region of interest" description="Disordered" evidence="7">
    <location>
        <begin position="894"/>
        <end position="1007"/>
    </location>
</feature>
<evidence type="ECO:0000256" key="6">
    <source>
        <dbReference type="ARBA" id="ARBA00023239"/>
    </source>
</evidence>
<proteinExistence type="predicted"/>
<feature type="region of interest" description="Disordered" evidence="7">
    <location>
        <begin position="1449"/>
        <end position="1469"/>
    </location>
</feature>
<feature type="domain" description="PDEase" evidence="10">
    <location>
        <begin position="1013"/>
        <end position="1244"/>
    </location>
</feature>
<feature type="compositionally biased region" description="Low complexity" evidence="7">
    <location>
        <begin position="955"/>
        <end position="970"/>
    </location>
</feature>
<evidence type="ECO:0000256" key="7">
    <source>
        <dbReference type="SAM" id="MobiDB-lite"/>
    </source>
</evidence>
<evidence type="ECO:0000259" key="10">
    <source>
        <dbReference type="PROSITE" id="PS51845"/>
    </source>
</evidence>
<comment type="caution">
    <text evidence="11">The sequence shown here is derived from an EMBL/GenBank/DDBJ whole genome shotgun (WGS) entry which is preliminary data.</text>
</comment>
<dbReference type="GO" id="GO:0004383">
    <property type="term" value="F:guanylate cyclase activity"/>
    <property type="evidence" value="ECO:0007669"/>
    <property type="project" value="TreeGrafter"/>
</dbReference>
<dbReference type="Proteomes" id="UP001153069">
    <property type="component" value="Unassembled WGS sequence"/>
</dbReference>
<dbReference type="InterPro" id="IPR050401">
    <property type="entry name" value="Cyclic_nucleotide_synthase"/>
</dbReference>
<dbReference type="CDD" id="cd07302">
    <property type="entry name" value="CHD"/>
    <property type="match status" value="1"/>
</dbReference>
<keyword evidence="11" id="KW-0675">Receptor</keyword>
<feature type="domain" description="Guanylate cyclase" evidence="9">
    <location>
        <begin position="709"/>
        <end position="843"/>
    </location>
</feature>
<dbReference type="PROSITE" id="PS51845">
    <property type="entry name" value="PDEASE_I_2"/>
    <property type="match status" value="1"/>
</dbReference>
<dbReference type="Gene3D" id="3.30.70.1230">
    <property type="entry name" value="Nucleotide cyclase"/>
    <property type="match status" value="1"/>
</dbReference>
<dbReference type="GO" id="GO:0035556">
    <property type="term" value="P:intracellular signal transduction"/>
    <property type="evidence" value="ECO:0007669"/>
    <property type="project" value="InterPro"/>
</dbReference>
<keyword evidence="5 8" id="KW-0472">Membrane</keyword>
<dbReference type="GO" id="GO:0000166">
    <property type="term" value="F:nucleotide binding"/>
    <property type="evidence" value="ECO:0007669"/>
    <property type="project" value="UniProtKB-KW"/>
</dbReference>
<feature type="compositionally biased region" description="Basic and acidic residues" evidence="7">
    <location>
        <begin position="1507"/>
        <end position="1520"/>
    </location>
</feature>
<dbReference type="GO" id="GO:0004114">
    <property type="term" value="F:3',5'-cyclic-nucleotide phosphodiesterase activity"/>
    <property type="evidence" value="ECO:0007669"/>
    <property type="project" value="InterPro"/>
</dbReference>
<dbReference type="GO" id="GO:0001653">
    <property type="term" value="F:peptide receptor activity"/>
    <property type="evidence" value="ECO:0007669"/>
    <property type="project" value="TreeGrafter"/>
</dbReference>
<evidence type="ECO:0000256" key="1">
    <source>
        <dbReference type="ARBA" id="ARBA00004370"/>
    </source>
</evidence>
<feature type="region of interest" description="Disordered" evidence="7">
    <location>
        <begin position="39"/>
        <end position="72"/>
    </location>
</feature>
<keyword evidence="3" id="KW-0547">Nucleotide-binding</keyword>
<reference evidence="11" key="1">
    <citation type="submission" date="2020-06" db="EMBL/GenBank/DDBJ databases">
        <authorList>
            <consortium name="Plant Systems Biology data submission"/>
        </authorList>
    </citation>
    <scope>NUCLEOTIDE SEQUENCE</scope>
    <source>
        <strain evidence="11">D6</strain>
    </source>
</reference>